<protein>
    <submittedName>
        <fullName evidence="2">Acyl carrier protein</fullName>
    </submittedName>
</protein>
<keyword evidence="3" id="KW-1185">Reference proteome</keyword>
<dbReference type="STRING" id="425514.SAMN05443550_101215"/>
<dbReference type="OrthoDB" id="771003at2"/>
<dbReference type="AlphaFoldDB" id="A0A1H3WE24"/>
<evidence type="ECO:0000313" key="3">
    <source>
        <dbReference type="Proteomes" id="UP000198850"/>
    </source>
</evidence>
<sequence length="87" mass="9694">MDKKELITELKTIVTPYAQDPEALDNIGEDTDFIKDLKINSANLVDVVLDVEEKFGIEIDNDSMAKMLSVKAAIEIIEDKLAGVDRK</sequence>
<dbReference type="InterPro" id="IPR036736">
    <property type="entry name" value="ACP-like_sf"/>
</dbReference>
<dbReference type="RefSeq" id="WP_090554316.1">
    <property type="nucleotide sequence ID" value="NZ_FNRA01000001.1"/>
</dbReference>
<evidence type="ECO:0000259" key="1">
    <source>
        <dbReference type="PROSITE" id="PS50075"/>
    </source>
</evidence>
<proteinExistence type="predicted"/>
<reference evidence="2 3" key="1">
    <citation type="submission" date="2016-10" db="EMBL/GenBank/DDBJ databases">
        <authorList>
            <person name="de Groot N.N."/>
        </authorList>
    </citation>
    <scope>NUCLEOTIDE SEQUENCE [LARGE SCALE GENOMIC DNA]</scope>
    <source>
        <strain evidence="2 3">DSM 19033</strain>
    </source>
</reference>
<evidence type="ECO:0000313" key="2">
    <source>
        <dbReference type="EMBL" id="SDZ85376.1"/>
    </source>
</evidence>
<gene>
    <name evidence="2" type="ORF">SAMN05443550_101215</name>
</gene>
<dbReference type="Proteomes" id="UP000198850">
    <property type="component" value="Unassembled WGS sequence"/>
</dbReference>
<dbReference type="PROSITE" id="PS50075">
    <property type="entry name" value="CARRIER"/>
    <property type="match status" value="1"/>
</dbReference>
<feature type="domain" description="Carrier" evidence="1">
    <location>
        <begin position="4"/>
        <end position="81"/>
    </location>
</feature>
<dbReference type="Gene3D" id="1.10.1200.10">
    <property type="entry name" value="ACP-like"/>
    <property type="match status" value="1"/>
</dbReference>
<name>A0A1H3WE24_9SPHI</name>
<dbReference type="SUPFAM" id="SSF47336">
    <property type="entry name" value="ACP-like"/>
    <property type="match status" value="1"/>
</dbReference>
<dbReference type="EMBL" id="FNRA01000001">
    <property type="protein sequence ID" value="SDZ85376.1"/>
    <property type="molecule type" value="Genomic_DNA"/>
</dbReference>
<accession>A0A1H3WE24</accession>
<dbReference type="Pfam" id="PF00550">
    <property type="entry name" value="PP-binding"/>
    <property type="match status" value="1"/>
</dbReference>
<dbReference type="InterPro" id="IPR009081">
    <property type="entry name" value="PP-bd_ACP"/>
</dbReference>
<organism evidence="2 3">
    <name type="scientific">Pedobacter hartonius</name>
    <dbReference type="NCBI Taxonomy" id="425514"/>
    <lineage>
        <taxon>Bacteria</taxon>
        <taxon>Pseudomonadati</taxon>
        <taxon>Bacteroidota</taxon>
        <taxon>Sphingobacteriia</taxon>
        <taxon>Sphingobacteriales</taxon>
        <taxon>Sphingobacteriaceae</taxon>
        <taxon>Pedobacter</taxon>
    </lineage>
</organism>